<dbReference type="RefSeq" id="WP_264844652.1">
    <property type="nucleotide sequence ID" value="NZ_AP025628.1"/>
</dbReference>
<dbReference type="InterPro" id="IPR011991">
    <property type="entry name" value="ArsR-like_HTH"/>
</dbReference>
<evidence type="ECO:0000256" key="2">
    <source>
        <dbReference type="ARBA" id="ARBA00022741"/>
    </source>
</evidence>
<keyword evidence="2 5" id="KW-0547">Nucleotide-binding</keyword>
<dbReference type="GO" id="GO:0009249">
    <property type="term" value="P:protein lipoylation"/>
    <property type="evidence" value="ECO:0007669"/>
    <property type="project" value="UniProtKB-ARBA"/>
</dbReference>
<name>A0AA35CJV3_9FIRM</name>
<feature type="DNA-binding region" description="H-T-H motif" evidence="5">
    <location>
        <begin position="19"/>
        <end position="38"/>
    </location>
</feature>
<dbReference type="SUPFAM" id="SSF55681">
    <property type="entry name" value="Class II aaRS and biotin synthetases"/>
    <property type="match status" value="1"/>
</dbReference>
<dbReference type="Pfam" id="PF08279">
    <property type="entry name" value="HTH_11"/>
    <property type="match status" value="1"/>
</dbReference>
<accession>A0AA35CJV3</accession>
<dbReference type="EMBL" id="AP025628">
    <property type="protein sequence ID" value="BDG60644.1"/>
    <property type="molecule type" value="Genomic_DNA"/>
</dbReference>
<dbReference type="Gene3D" id="3.30.930.10">
    <property type="entry name" value="Bira Bifunctional Protein, Domain 2"/>
    <property type="match status" value="1"/>
</dbReference>
<dbReference type="GO" id="GO:0004077">
    <property type="term" value="F:biotin--[biotin carboxyl-carrier protein] ligase activity"/>
    <property type="evidence" value="ECO:0007669"/>
    <property type="project" value="UniProtKB-UniRule"/>
</dbReference>
<feature type="binding site" evidence="5">
    <location>
        <position position="185"/>
    </location>
    <ligand>
        <name>biotin</name>
        <dbReference type="ChEBI" id="CHEBI:57586"/>
    </ligand>
</feature>
<evidence type="ECO:0000313" key="7">
    <source>
        <dbReference type="EMBL" id="BDG60644.1"/>
    </source>
</evidence>
<dbReference type="HAMAP" id="MF_00978">
    <property type="entry name" value="Bifunct_BirA"/>
    <property type="match status" value="1"/>
</dbReference>
<dbReference type="Pfam" id="PF02237">
    <property type="entry name" value="BPL_C"/>
    <property type="match status" value="1"/>
</dbReference>
<keyword evidence="5" id="KW-0804">Transcription</keyword>
<keyword evidence="5" id="KW-0805">Transcription regulation</keyword>
<sequence length="329" mass="35184">MRARILEILRENRGRPVSGEELARALGLSRTSVWKHVTALRRAGYPIEGSPRRGYVLESVPDLLTAEEIRSGLATEVLGRQVEVRQSVSSTNDLAKERARRGAPEGLVVVAEEQTAGRGRLGRAWASPPGVGLWMSVLLRPPLPAPEVARLTLAAAVAVAEAVRAVSDVPCGIKWPNDVVAGGRKLCGILTEIEADWERVHFVVVGIGVNVNTPAAAFPPEIRESATSIRIEQGRPAPRAALARAILAGLEHAYRETLAGRFDGVLARWRALSVTLGRPVRILPVAEGQPALAGVAEDVDGDGALLLRLPDGRLHRVLAGEVSLRPADT</sequence>
<evidence type="ECO:0000313" key="8">
    <source>
        <dbReference type="Proteomes" id="UP001163687"/>
    </source>
</evidence>
<dbReference type="GO" id="GO:0006355">
    <property type="term" value="P:regulation of DNA-templated transcription"/>
    <property type="evidence" value="ECO:0007669"/>
    <property type="project" value="UniProtKB-UniRule"/>
</dbReference>
<dbReference type="Pfam" id="PF03099">
    <property type="entry name" value="BPL_LplA_LipB"/>
    <property type="match status" value="1"/>
</dbReference>
<keyword evidence="5" id="KW-0678">Repressor</keyword>
<evidence type="ECO:0000256" key="4">
    <source>
        <dbReference type="ARBA" id="ARBA00023267"/>
    </source>
</evidence>
<feature type="binding site" evidence="5">
    <location>
        <position position="114"/>
    </location>
    <ligand>
        <name>biotin</name>
        <dbReference type="ChEBI" id="CHEBI:57586"/>
    </ligand>
</feature>
<dbReference type="InterPro" id="IPR008988">
    <property type="entry name" value="Transcriptional_repressor_C"/>
</dbReference>
<keyword evidence="5" id="KW-0238">DNA-binding</keyword>
<dbReference type="Gene3D" id="1.10.10.10">
    <property type="entry name" value="Winged helix-like DNA-binding domain superfamily/Winged helix DNA-binding domain"/>
    <property type="match status" value="1"/>
</dbReference>
<dbReference type="Proteomes" id="UP001163687">
    <property type="component" value="Chromosome"/>
</dbReference>
<dbReference type="KEGG" id="cmic:caldi_17340"/>
<protein>
    <recommendedName>
        <fullName evidence="5">Bifunctional ligase/repressor BirA</fullName>
    </recommendedName>
    <alternativeName>
        <fullName evidence="5">Biotin--[acetyl-CoA-carboxylase] ligase</fullName>
        <ecNumber evidence="5">6.3.4.15</ecNumber>
    </alternativeName>
    <alternativeName>
        <fullName evidence="5">Biotin--protein ligase</fullName>
    </alternativeName>
    <alternativeName>
        <fullName evidence="5">Biotin-[acetyl-CoA carboxylase] synthetase</fullName>
    </alternativeName>
</protein>
<dbReference type="SUPFAM" id="SSF46785">
    <property type="entry name" value="Winged helix' DNA-binding domain"/>
    <property type="match status" value="1"/>
</dbReference>
<dbReference type="PROSITE" id="PS51733">
    <property type="entry name" value="BPL_LPL_CATALYTIC"/>
    <property type="match status" value="1"/>
</dbReference>
<dbReference type="InterPro" id="IPR004143">
    <property type="entry name" value="BPL_LPL_catalytic"/>
</dbReference>
<feature type="domain" description="BPL/LPL catalytic" evidence="6">
    <location>
        <begin position="67"/>
        <end position="258"/>
    </location>
</feature>
<dbReference type="InterPro" id="IPR030855">
    <property type="entry name" value="Bifunct_BirA"/>
</dbReference>
<dbReference type="InterPro" id="IPR036390">
    <property type="entry name" value="WH_DNA-bd_sf"/>
</dbReference>
<dbReference type="InterPro" id="IPR013196">
    <property type="entry name" value="HTH_11"/>
</dbReference>
<dbReference type="GO" id="GO:0016740">
    <property type="term" value="F:transferase activity"/>
    <property type="evidence" value="ECO:0007669"/>
    <property type="project" value="UniProtKB-ARBA"/>
</dbReference>
<evidence type="ECO:0000256" key="3">
    <source>
        <dbReference type="ARBA" id="ARBA00022840"/>
    </source>
</evidence>
<keyword evidence="1 5" id="KW-0436">Ligase</keyword>
<dbReference type="NCBIfam" id="TIGR00121">
    <property type="entry name" value="birA_ligase"/>
    <property type="match status" value="1"/>
</dbReference>
<evidence type="ECO:0000256" key="1">
    <source>
        <dbReference type="ARBA" id="ARBA00022598"/>
    </source>
</evidence>
<dbReference type="InterPro" id="IPR045864">
    <property type="entry name" value="aa-tRNA-synth_II/BPL/LPL"/>
</dbReference>
<dbReference type="GO" id="GO:0005524">
    <property type="term" value="F:ATP binding"/>
    <property type="evidence" value="ECO:0007669"/>
    <property type="project" value="UniProtKB-UniRule"/>
</dbReference>
<dbReference type="InterPro" id="IPR003142">
    <property type="entry name" value="BPL_C"/>
</dbReference>
<feature type="binding site" evidence="5">
    <location>
        <begin position="118"/>
        <end position="120"/>
    </location>
    <ligand>
        <name>biotin</name>
        <dbReference type="ChEBI" id="CHEBI:57586"/>
    </ligand>
</feature>
<dbReference type="InterPro" id="IPR036388">
    <property type="entry name" value="WH-like_DNA-bd_sf"/>
</dbReference>
<dbReference type="PANTHER" id="PTHR12835">
    <property type="entry name" value="BIOTIN PROTEIN LIGASE"/>
    <property type="match status" value="1"/>
</dbReference>
<gene>
    <name evidence="5 7" type="primary">birA</name>
    <name evidence="7" type="ORF">caldi_17340</name>
</gene>
<dbReference type="SUPFAM" id="SSF50037">
    <property type="entry name" value="C-terminal domain of transcriptional repressors"/>
    <property type="match status" value="1"/>
</dbReference>
<comment type="similarity">
    <text evidence="5">Belongs to the biotin--protein ligase family.</text>
</comment>
<keyword evidence="3 5" id="KW-0067">ATP-binding</keyword>
<dbReference type="Gene3D" id="2.30.30.100">
    <property type="match status" value="1"/>
</dbReference>
<dbReference type="CDD" id="cd16442">
    <property type="entry name" value="BPL"/>
    <property type="match status" value="1"/>
</dbReference>
<dbReference type="CDD" id="cd00090">
    <property type="entry name" value="HTH_ARSR"/>
    <property type="match status" value="1"/>
</dbReference>
<dbReference type="InterPro" id="IPR004408">
    <property type="entry name" value="Biotin_CoA_COase_ligase"/>
</dbReference>
<dbReference type="EC" id="6.3.4.15" evidence="5"/>
<dbReference type="PANTHER" id="PTHR12835:SF5">
    <property type="entry name" value="BIOTIN--PROTEIN LIGASE"/>
    <property type="match status" value="1"/>
</dbReference>
<reference evidence="7" key="1">
    <citation type="submission" date="2022-03" db="EMBL/GenBank/DDBJ databases">
        <title>Complete genome sequence of Caldinitratiruptor microaerophilus.</title>
        <authorList>
            <person name="Mukaiyama R."/>
            <person name="Nishiyama T."/>
            <person name="Ueda K."/>
        </authorList>
    </citation>
    <scope>NUCLEOTIDE SEQUENCE</scope>
    <source>
        <strain evidence="7">JCM 16183</strain>
    </source>
</reference>
<dbReference type="GO" id="GO:0003677">
    <property type="term" value="F:DNA binding"/>
    <property type="evidence" value="ECO:0007669"/>
    <property type="project" value="UniProtKB-UniRule"/>
</dbReference>
<evidence type="ECO:0000256" key="5">
    <source>
        <dbReference type="HAMAP-Rule" id="MF_00978"/>
    </source>
</evidence>
<feature type="binding site" evidence="5">
    <location>
        <begin position="90"/>
        <end position="92"/>
    </location>
    <ligand>
        <name>biotin</name>
        <dbReference type="ChEBI" id="CHEBI:57586"/>
    </ligand>
</feature>
<dbReference type="GO" id="GO:0005737">
    <property type="term" value="C:cytoplasm"/>
    <property type="evidence" value="ECO:0007669"/>
    <property type="project" value="TreeGrafter"/>
</dbReference>
<keyword evidence="8" id="KW-1185">Reference proteome</keyword>
<organism evidence="7 8">
    <name type="scientific">Caldinitratiruptor microaerophilus</name>
    <dbReference type="NCBI Taxonomy" id="671077"/>
    <lineage>
        <taxon>Bacteria</taxon>
        <taxon>Bacillati</taxon>
        <taxon>Bacillota</taxon>
        <taxon>Clostridia</taxon>
        <taxon>Eubacteriales</taxon>
        <taxon>Symbiobacteriaceae</taxon>
        <taxon>Caldinitratiruptor</taxon>
    </lineage>
</organism>
<comment type="function">
    <text evidence="5">Acts both as a biotin--[acetyl-CoA-carboxylase] ligase and a repressor.</text>
</comment>
<proteinExistence type="inferred from homology"/>
<keyword evidence="4 5" id="KW-0092">Biotin</keyword>
<comment type="catalytic activity">
    <reaction evidence="5">
        <text>biotin + L-lysyl-[protein] + ATP = N(6)-biotinyl-L-lysyl-[protein] + AMP + diphosphate + H(+)</text>
        <dbReference type="Rhea" id="RHEA:11756"/>
        <dbReference type="Rhea" id="RHEA-COMP:9752"/>
        <dbReference type="Rhea" id="RHEA-COMP:10505"/>
        <dbReference type="ChEBI" id="CHEBI:15378"/>
        <dbReference type="ChEBI" id="CHEBI:29969"/>
        <dbReference type="ChEBI" id="CHEBI:30616"/>
        <dbReference type="ChEBI" id="CHEBI:33019"/>
        <dbReference type="ChEBI" id="CHEBI:57586"/>
        <dbReference type="ChEBI" id="CHEBI:83144"/>
        <dbReference type="ChEBI" id="CHEBI:456215"/>
        <dbReference type="EC" id="6.3.4.15"/>
    </reaction>
</comment>
<dbReference type="AlphaFoldDB" id="A0AA35CJV3"/>
<evidence type="ECO:0000259" key="6">
    <source>
        <dbReference type="PROSITE" id="PS51733"/>
    </source>
</evidence>